<organism evidence="1 2">
    <name type="scientific">Candidatus Andeanibacterium colombiense</name>
    <dbReference type="NCBI Taxonomy" id="3121345"/>
    <lineage>
        <taxon>Bacteria</taxon>
        <taxon>Pseudomonadati</taxon>
        <taxon>Pseudomonadota</taxon>
        <taxon>Alphaproteobacteria</taxon>
        <taxon>Sphingomonadales</taxon>
        <taxon>Sphingomonadaceae</taxon>
        <taxon>Candidatus Andeanibacterium</taxon>
    </lineage>
</organism>
<evidence type="ECO:0000313" key="2">
    <source>
        <dbReference type="Proteomes" id="UP001218362"/>
    </source>
</evidence>
<name>A0AAJ5X7S5_9SPHN</name>
<proteinExistence type="predicted"/>
<accession>A0AAJ5X7S5</accession>
<reference evidence="1" key="1">
    <citation type="submission" date="2023-03" db="EMBL/GenBank/DDBJ databases">
        <title>Andean soil-derived lignocellulolytic bacterial consortium as a source of novel taxa and putative plastic-active enzymes.</title>
        <authorList>
            <person name="Diaz-Garcia L."/>
            <person name="Chuvochina M."/>
            <person name="Feuerriegel G."/>
            <person name="Bunk B."/>
            <person name="Sproer C."/>
            <person name="Streit W.R."/>
            <person name="Rodriguez L.M."/>
            <person name="Overmann J."/>
            <person name="Jimenez D.J."/>
        </authorList>
    </citation>
    <scope>NUCLEOTIDE SEQUENCE</scope>
    <source>
        <strain evidence="1">MAG 26</strain>
    </source>
</reference>
<sequence>MKGIDPVYEGAAGAGQLAAGFPRGAWLAELVYTEARHYLPTRKPGSFRRDRNASTVDFIIAVTQGTSR</sequence>
<dbReference type="Proteomes" id="UP001218362">
    <property type="component" value="Chromosome"/>
</dbReference>
<gene>
    <name evidence="1" type="ORF">P0Y56_13910</name>
</gene>
<protein>
    <submittedName>
        <fullName evidence="1">Uncharacterized protein</fullName>
    </submittedName>
</protein>
<dbReference type="AlphaFoldDB" id="A0AAJ5X7S5"/>
<evidence type="ECO:0000313" key="1">
    <source>
        <dbReference type="EMBL" id="WEK46101.1"/>
    </source>
</evidence>
<dbReference type="KEGG" id="acob:P0Y56_13910"/>
<dbReference type="EMBL" id="CP119316">
    <property type="protein sequence ID" value="WEK46101.1"/>
    <property type="molecule type" value="Genomic_DNA"/>
</dbReference>